<feature type="domain" description="Piwi" evidence="1">
    <location>
        <begin position="31"/>
        <end position="97"/>
    </location>
</feature>
<dbReference type="Pfam" id="PF02171">
    <property type="entry name" value="Piwi"/>
    <property type="match status" value="1"/>
</dbReference>
<dbReference type="Proteomes" id="UP000541444">
    <property type="component" value="Unassembled WGS sequence"/>
</dbReference>
<dbReference type="AlphaFoldDB" id="A0A7J7LV32"/>
<evidence type="ECO:0000313" key="3">
    <source>
        <dbReference type="Proteomes" id="UP000541444"/>
    </source>
</evidence>
<organism evidence="2 3">
    <name type="scientific">Kingdonia uniflora</name>
    <dbReference type="NCBI Taxonomy" id="39325"/>
    <lineage>
        <taxon>Eukaryota</taxon>
        <taxon>Viridiplantae</taxon>
        <taxon>Streptophyta</taxon>
        <taxon>Embryophyta</taxon>
        <taxon>Tracheophyta</taxon>
        <taxon>Spermatophyta</taxon>
        <taxon>Magnoliopsida</taxon>
        <taxon>Ranunculales</taxon>
        <taxon>Circaeasteraceae</taxon>
        <taxon>Kingdonia</taxon>
    </lineage>
</organism>
<dbReference type="PANTHER" id="PTHR22891">
    <property type="entry name" value="EUKARYOTIC TRANSLATION INITIATION FACTOR 2C"/>
    <property type="match status" value="1"/>
</dbReference>
<dbReference type="InterPro" id="IPR012337">
    <property type="entry name" value="RNaseH-like_sf"/>
</dbReference>
<proteinExistence type="predicted"/>
<protein>
    <recommendedName>
        <fullName evidence="1">Piwi domain-containing protein</fullName>
    </recommendedName>
</protein>
<keyword evidence="3" id="KW-1185">Reference proteome</keyword>
<dbReference type="EMBL" id="JACGCM010001975">
    <property type="protein sequence ID" value="KAF6146516.1"/>
    <property type="molecule type" value="Genomic_DNA"/>
</dbReference>
<dbReference type="InterPro" id="IPR003165">
    <property type="entry name" value="Piwi"/>
</dbReference>
<sequence length="98" mass="10505">MLKSYGIKIDSKFAHVKGCVLSDPKKLVEPTRVNDQYLTNILLKINGNLSGLNSMLTTEHGLNIPVISKAPAIMLGMDVSHGSPGQSDVPSISAVIYL</sequence>
<comment type="caution">
    <text evidence="2">The sequence shown here is derived from an EMBL/GenBank/DDBJ whole genome shotgun (WGS) entry which is preliminary data.</text>
</comment>
<reference evidence="2 3" key="1">
    <citation type="journal article" date="2020" name="IScience">
        <title>Genome Sequencing of the Endangered Kingdonia uniflora (Circaeasteraceae, Ranunculales) Reveals Potential Mechanisms of Evolutionary Specialization.</title>
        <authorList>
            <person name="Sun Y."/>
            <person name="Deng T."/>
            <person name="Zhang A."/>
            <person name="Moore M.J."/>
            <person name="Landis J.B."/>
            <person name="Lin N."/>
            <person name="Zhang H."/>
            <person name="Zhang X."/>
            <person name="Huang J."/>
            <person name="Zhang X."/>
            <person name="Sun H."/>
            <person name="Wang H."/>
        </authorList>
    </citation>
    <scope>NUCLEOTIDE SEQUENCE [LARGE SCALE GENOMIC DNA]</scope>
    <source>
        <strain evidence="2">TB1705</strain>
        <tissue evidence="2">Leaf</tissue>
    </source>
</reference>
<dbReference type="GO" id="GO:0003676">
    <property type="term" value="F:nucleic acid binding"/>
    <property type="evidence" value="ECO:0007669"/>
    <property type="project" value="InterPro"/>
</dbReference>
<accession>A0A7J7LV32</accession>
<name>A0A7J7LV32_9MAGN</name>
<dbReference type="SUPFAM" id="SSF53098">
    <property type="entry name" value="Ribonuclease H-like"/>
    <property type="match status" value="1"/>
</dbReference>
<evidence type="ECO:0000259" key="1">
    <source>
        <dbReference type="Pfam" id="PF02171"/>
    </source>
</evidence>
<evidence type="ECO:0000313" key="2">
    <source>
        <dbReference type="EMBL" id="KAF6146516.1"/>
    </source>
</evidence>
<dbReference type="OrthoDB" id="1745906at2759"/>
<gene>
    <name evidence="2" type="ORF">GIB67_042371</name>
</gene>
<dbReference type="Gene3D" id="3.40.50.2300">
    <property type="match status" value="1"/>
</dbReference>